<evidence type="ECO:0000313" key="6">
    <source>
        <dbReference type="EMBL" id="RWA23925.1"/>
    </source>
</evidence>
<accession>A0A439E0I3</accession>
<feature type="region of interest" description="Disordered" evidence="4">
    <location>
        <begin position="452"/>
        <end position="569"/>
    </location>
</feature>
<keyword evidence="3" id="KW-0143">Chaperone</keyword>
<comment type="caution">
    <text evidence="6">The sequence shown here is derived from an EMBL/GenBank/DDBJ whole genome shotgun (WGS) entry which is preliminary data.</text>
</comment>
<keyword evidence="5" id="KW-1133">Transmembrane helix</keyword>
<protein>
    <recommendedName>
        <fullName evidence="8">Molecular chaperone</fullName>
    </recommendedName>
</protein>
<proteinExistence type="predicted"/>
<sequence>MGRTAVLRSPVLTRYPHRPPEVGVPSQNPRLNERGLILTDFVDRVGDPVGIVAADGTTHRADVVLADALRAMLYAVGGGRVPSGPVTVTHPAHWPAASVDALRTALAAIPEFRQPKPAPVISDATAALTALQDDPGVPVRGVIALCDFGGSGSSITLVDAANGYAPLGATVRHPDLSGDLVDQALLTHVIEDLSAAGTIDLTSTSAIGSLARLRAQCRGAKERLSTAAVATLVAELPGHRSEVRVTRNELDEAIRQPVDDFTAVLQETLERNGIHNADLAAVASVGGGARIPFVTTALSERFRVPVVTIGQPELAAAIGGGLAAVRGTVEEGATSMSAAPDVAAAAAATAMAPEAPPPEAPPPEEGTVGALAWSDAEDIPEVPTADQYDYPVVPGRAAEPRPPMQFDHESWDDLPPAPLPWYRKPAVAASLGVIALLAALTAAVLFVIRGDSAPSPASTTEPMTVTPRPATTEPPPTPTPTPPPPPRIVTRQAPPPVTQTVTAPPPAPEPTPEPTPEPQPTTPEPPPEPAPSPAPEPEPPPWSPTPPYPTIPGLPWVPAPQLPEPPPGP</sequence>
<feature type="transmembrane region" description="Helical" evidence="5">
    <location>
        <begin position="426"/>
        <end position="448"/>
    </location>
</feature>
<evidence type="ECO:0000256" key="4">
    <source>
        <dbReference type="SAM" id="MobiDB-lite"/>
    </source>
</evidence>
<keyword evidence="5" id="KW-0472">Membrane</keyword>
<dbReference type="CDD" id="cd10170">
    <property type="entry name" value="ASKHA_NBD_HSP70"/>
    <property type="match status" value="1"/>
</dbReference>
<evidence type="ECO:0000256" key="5">
    <source>
        <dbReference type="SAM" id="Phobius"/>
    </source>
</evidence>
<feature type="compositionally biased region" description="Pro residues" evidence="4">
    <location>
        <begin position="472"/>
        <end position="569"/>
    </location>
</feature>
<dbReference type="Gene3D" id="3.90.640.10">
    <property type="entry name" value="Actin, Chain A, domain 4"/>
    <property type="match status" value="1"/>
</dbReference>
<dbReference type="EMBL" id="ATDN01000001">
    <property type="protein sequence ID" value="RWA23925.1"/>
    <property type="molecule type" value="Genomic_DNA"/>
</dbReference>
<dbReference type="InterPro" id="IPR043129">
    <property type="entry name" value="ATPase_NBD"/>
</dbReference>
<evidence type="ECO:0008006" key="8">
    <source>
        <dbReference type="Google" id="ProtNLM"/>
    </source>
</evidence>
<dbReference type="Pfam" id="PF00012">
    <property type="entry name" value="HSP70"/>
    <property type="match status" value="1"/>
</dbReference>
<dbReference type="PANTHER" id="PTHR42749">
    <property type="entry name" value="CELL SHAPE-DETERMINING PROTEIN MREB"/>
    <property type="match status" value="1"/>
</dbReference>
<dbReference type="Proteomes" id="UP000287177">
    <property type="component" value="Unassembled WGS sequence"/>
</dbReference>
<dbReference type="GO" id="GO:0140662">
    <property type="term" value="F:ATP-dependent protein folding chaperone"/>
    <property type="evidence" value="ECO:0007669"/>
    <property type="project" value="InterPro"/>
</dbReference>
<dbReference type="AlphaFoldDB" id="A0A439E0I3"/>
<dbReference type="SUPFAM" id="SSF53067">
    <property type="entry name" value="Actin-like ATPase domain"/>
    <property type="match status" value="1"/>
</dbReference>
<evidence type="ECO:0000256" key="2">
    <source>
        <dbReference type="ARBA" id="ARBA00022840"/>
    </source>
</evidence>
<dbReference type="PRINTS" id="PR01217">
    <property type="entry name" value="PRICHEXTENSN"/>
</dbReference>
<keyword evidence="1" id="KW-0547">Nucleotide-binding</keyword>
<name>A0A439E0I3_9MYCO</name>
<evidence type="ECO:0000256" key="1">
    <source>
        <dbReference type="ARBA" id="ARBA00022741"/>
    </source>
</evidence>
<organism evidence="6 7">
    <name type="scientific">Mycolicibacterium elephantis DSM 44368</name>
    <dbReference type="NCBI Taxonomy" id="1335622"/>
    <lineage>
        <taxon>Bacteria</taxon>
        <taxon>Bacillati</taxon>
        <taxon>Actinomycetota</taxon>
        <taxon>Actinomycetes</taxon>
        <taxon>Mycobacteriales</taxon>
        <taxon>Mycobacteriaceae</taxon>
        <taxon>Mycolicibacterium</taxon>
    </lineage>
</organism>
<feature type="compositionally biased region" description="Pro residues" evidence="4">
    <location>
        <begin position="354"/>
        <end position="364"/>
    </location>
</feature>
<evidence type="ECO:0000256" key="3">
    <source>
        <dbReference type="ARBA" id="ARBA00023186"/>
    </source>
</evidence>
<gene>
    <name evidence="6" type="ORF">MELE44368_01570</name>
</gene>
<evidence type="ECO:0000313" key="7">
    <source>
        <dbReference type="Proteomes" id="UP000287177"/>
    </source>
</evidence>
<feature type="region of interest" description="Disordered" evidence="4">
    <location>
        <begin position="349"/>
        <end position="368"/>
    </location>
</feature>
<keyword evidence="7" id="KW-1185">Reference proteome</keyword>
<dbReference type="Gene3D" id="3.30.420.40">
    <property type="match status" value="2"/>
</dbReference>
<keyword evidence="5" id="KW-0812">Transmembrane</keyword>
<dbReference type="GO" id="GO:0005524">
    <property type="term" value="F:ATP binding"/>
    <property type="evidence" value="ECO:0007669"/>
    <property type="project" value="UniProtKB-KW"/>
</dbReference>
<dbReference type="PANTHER" id="PTHR42749:SF1">
    <property type="entry name" value="CELL SHAPE-DETERMINING PROTEIN MREB"/>
    <property type="match status" value="1"/>
</dbReference>
<dbReference type="InterPro" id="IPR013126">
    <property type="entry name" value="Hsp_70_fam"/>
</dbReference>
<keyword evidence="2" id="KW-0067">ATP-binding</keyword>
<reference evidence="6 7" key="1">
    <citation type="submission" date="2013-06" db="EMBL/GenBank/DDBJ databases">
        <title>The draft sequence of the Mycobacterium elephantis genome.</title>
        <authorList>
            <person name="Pettersson F.B."/>
            <person name="Das S."/>
            <person name="Dasgupta S."/>
            <person name="Bhattacharya A."/>
            <person name="Kirsebom L.A."/>
        </authorList>
    </citation>
    <scope>NUCLEOTIDE SEQUENCE [LARGE SCALE GENOMIC DNA]</scope>
    <source>
        <strain evidence="6 7">DSM 44368</strain>
    </source>
</reference>